<dbReference type="GO" id="GO:0005886">
    <property type="term" value="C:plasma membrane"/>
    <property type="evidence" value="ECO:0007669"/>
    <property type="project" value="UniProtKB-SubCell"/>
</dbReference>
<evidence type="ECO:0000256" key="4">
    <source>
        <dbReference type="ARBA" id="ARBA00022692"/>
    </source>
</evidence>
<comment type="caution">
    <text evidence="9">The sequence shown here is derived from an EMBL/GenBank/DDBJ whole genome shotgun (WGS) entry which is preliminary data.</text>
</comment>
<keyword evidence="3" id="KW-1003">Cell membrane</keyword>
<proteinExistence type="inferred from homology"/>
<dbReference type="Pfam" id="PF02322">
    <property type="entry name" value="Cyt_bd_oxida_II"/>
    <property type="match status" value="1"/>
</dbReference>
<evidence type="ECO:0000313" key="9">
    <source>
        <dbReference type="EMBL" id="KOG12415.1"/>
    </source>
</evidence>
<dbReference type="EMBL" id="LGUP01000381">
    <property type="protein sequence ID" value="KOG12415.1"/>
    <property type="molecule type" value="Genomic_DNA"/>
</dbReference>
<evidence type="ECO:0000313" key="10">
    <source>
        <dbReference type="Proteomes" id="UP000037023"/>
    </source>
</evidence>
<comment type="similarity">
    <text evidence="2">Belongs to the cytochrome ubiquinol oxidase subunit 2 family.</text>
</comment>
<dbReference type="AlphaFoldDB" id="A0A0L8JFH8"/>
<accession>A0A0L8JFH8</accession>
<dbReference type="InterPro" id="IPR003317">
    <property type="entry name" value="Cyt-d_oxidase_su2"/>
</dbReference>
<feature type="transmembrane region" description="Helical" evidence="7">
    <location>
        <begin position="116"/>
        <end position="140"/>
    </location>
</feature>
<dbReference type="PANTHER" id="PTHR43141:SF4">
    <property type="entry name" value="CYTOCHROME BD2 SUBUNIT II"/>
    <property type="match status" value="1"/>
</dbReference>
<evidence type="ECO:0000256" key="2">
    <source>
        <dbReference type="ARBA" id="ARBA00007543"/>
    </source>
</evidence>
<sequence>MTADLIAVVLLLAVTAYACAGGTDYGAGFWDLTAGGTARGRRPRWLIDHAMAPVWEVNNVWLIFVLVIMWTGFPVLFQTVFSAMWLPLALAVVGMVLRGAGFAFRKPTRRLAGRRLYGAVFAVASLVTPFFLGAAVGGVASERVAPGTEASADIWTSPTSLVFGLVAVATTAFLGAVFLTGDARRFDAPDLVGYFRRRALCSLAVLTVLAVVTAFVTHEDAPHVWHGLTHGLGLFFVVVAGAAALATLVMLLRPPSTWMRVTAIGVVASAVVAWGMAQRPYLLPTSLTVADAAGAPATLTWLAIVTLVALVLVVPAVVLLYWLDTHGELEELTDAELRKGSGTTGDDAAPDL</sequence>
<dbReference type="OrthoDB" id="9776710at2"/>
<evidence type="ECO:0000256" key="6">
    <source>
        <dbReference type="ARBA" id="ARBA00023136"/>
    </source>
</evidence>
<feature type="transmembrane region" description="Helical" evidence="7">
    <location>
        <begin position="199"/>
        <end position="218"/>
    </location>
</feature>
<evidence type="ECO:0000256" key="3">
    <source>
        <dbReference type="ARBA" id="ARBA00022475"/>
    </source>
</evidence>
<dbReference type="GO" id="GO:0009055">
    <property type="term" value="F:electron transfer activity"/>
    <property type="evidence" value="ECO:0007669"/>
    <property type="project" value="TreeGrafter"/>
</dbReference>
<dbReference type="Proteomes" id="UP000037023">
    <property type="component" value="Unassembled WGS sequence"/>
</dbReference>
<dbReference type="GO" id="GO:0019646">
    <property type="term" value="P:aerobic electron transport chain"/>
    <property type="evidence" value="ECO:0007669"/>
    <property type="project" value="TreeGrafter"/>
</dbReference>
<evidence type="ECO:0000256" key="1">
    <source>
        <dbReference type="ARBA" id="ARBA00004651"/>
    </source>
</evidence>
<evidence type="ECO:0000256" key="7">
    <source>
        <dbReference type="SAM" id="Phobius"/>
    </source>
</evidence>
<feature type="transmembrane region" description="Helical" evidence="7">
    <location>
        <begin position="230"/>
        <end position="251"/>
    </location>
</feature>
<keyword evidence="6 7" id="KW-0472">Membrane</keyword>
<keyword evidence="4 7" id="KW-0812">Transmembrane</keyword>
<evidence type="ECO:0000256" key="5">
    <source>
        <dbReference type="ARBA" id="ARBA00022989"/>
    </source>
</evidence>
<dbReference type="GO" id="GO:0070069">
    <property type="term" value="C:cytochrome complex"/>
    <property type="evidence" value="ECO:0007669"/>
    <property type="project" value="TreeGrafter"/>
</dbReference>
<feature type="chain" id="PRO_5038435259" evidence="8">
    <location>
        <begin position="21"/>
        <end position="352"/>
    </location>
</feature>
<dbReference type="PANTHER" id="PTHR43141">
    <property type="entry name" value="CYTOCHROME BD2 SUBUNIT II"/>
    <property type="match status" value="1"/>
</dbReference>
<reference evidence="9 10" key="1">
    <citation type="submission" date="2015-06" db="EMBL/GenBank/DDBJ databases">
        <authorList>
            <person name="Hoefler B.C."/>
            <person name="Straight P.D."/>
        </authorList>
    </citation>
    <scope>NUCLEOTIDE SEQUENCE [LARGE SCALE GENOMIC DNA]</scope>
    <source>
        <strain evidence="9 10">NRRL 3427</strain>
    </source>
</reference>
<name>A0A0L8JFH8_STRVR</name>
<protein>
    <submittedName>
        <fullName evidence="9">Cytochrome BD oxidase subunit II</fullName>
    </submittedName>
</protein>
<feature type="transmembrane region" description="Helical" evidence="7">
    <location>
        <begin position="297"/>
        <end position="323"/>
    </location>
</feature>
<feature type="transmembrane region" description="Helical" evidence="7">
    <location>
        <begin position="63"/>
        <end position="96"/>
    </location>
</feature>
<evidence type="ECO:0000256" key="8">
    <source>
        <dbReference type="SAM" id="SignalP"/>
    </source>
</evidence>
<dbReference type="GO" id="GO:0016682">
    <property type="term" value="F:oxidoreductase activity, acting on diphenols and related substances as donors, oxygen as acceptor"/>
    <property type="evidence" value="ECO:0007669"/>
    <property type="project" value="TreeGrafter"/>
</dbReference>
<feature type="transmembrane region" description="Helical" evidence="7">
    <location>
        <begin position="160"/>
        <end position="179"/>
    </location>
</feature>
<keyword evidence="8" id="KW-0732">Signal</keyword>
<organism evidence="9 10">
    <name type="scientific">Streptomyces viridochromogenes</name>
    <dbReference type="NCBI Taxonomy" id="1938"/>
    <lineage>
        <taxon>Bacteria</taxon>
        <taxon>Bacillati</taxon>
        <taxon>Actinomycetota</taxon>
        <taxon>Actinomycetes</taxon>
        <taxon>Kitasatosporales</taxon>
        <taxon>Streptomycetaceae</taxon>
        <taxon>Streptomyces</taxon>
    </lineage>
</organism>
<comment type="subcellular location">
    <subcellularLocation>
        <location evidence="1">Cell membrane</location>
        <topology evidence="1">Multi-pass membrane protein</topology>
    </subcellularLocation>
</comment>
<feature type="signal peptide" evidence="8">
    <location>
        <begin position="1"/>
        <end position="20"/>
    </location>
</feature>
<keyword evidence="5 7" id="KW-1133">Transmembrane helix</keyword>
<feature type="transmembrane region" description="Helical" evidence="7">
    <location>
        <begin position="258"/>
        <end position="277"/>
    </location>
</feature>
<dbReference type="RefSeq" id="WP_033202542.1">
    <property type="nucleotide sequence ID" value="NZ_LGUP01000381.1"/>
</dbReference>
<gene>
    <name evidence="9" type="ORF">ADK34_31645</name>
</gene>
<dbReference type="PATRIC" id="fig|1938.6.peg.6797"/>